<dbReference type="GO" id="GO:0036218">
    <property type="term" value="F:dTTP diphosphatase activity"/>
    <property type="evidence" value="ECO:0007669"/>
    <property type="project" value="RHEA"/>
</dbReference>
<gene>
    <name evidence="4" type="ORF">HMPREF1866_00620</name>
</gene>
<comment type="caution">
    <text evidence="3">Lacks conserved residue(s) required for the propagation of feature annotation.</text>
</comment>
<comment type="subcellular location">
    <subcellularLocation>
        <location evidence="3">Cytoplasm</location>
    </subcellularLocation>
</comment>
<keyword evidence="5" id="KW-1185">Reference proteome</keyword>
<proteinExistence type="inferred from homology"/>
<dbReference type="PATRIC" id="fig|467210.3.peg.611"/>
<keyword evidence="3" id="KW-0546">Nucleotide metabolism</keyword>
<dbReference type="GO" id="GO:0005737">
    <property type="term" value="C:cytoplasm"/>
    <property type="evidence" value="ECO:0007669"/>
    <property type="project" value="UniProtKB-SubCell"/>
</dbReference>
<comment type="catalytic activity">
    <reaction evidence="3">
        <text>dTTP + H2O = dTMP + diphosphate + H(+)</text>
        <dbReference type="Rhea" id="RHEA:28534"/>
        <dbReference type="ChEBI" id="CHEBI:15377"/>
        <dbReference type="ChEBI" id="CHEBI:15378"/>
        <dbReference type="ChEBI" id="CHEBI:33019"/>
        <dbReference type="ChEBI" id="CHEBI:37568"/>
        <dbReference type="ChEBI" id="CHEBI:63528"/>
        <dbReference type="EC" id="3.6.1.9"/>
    </reaction>
</comment>
<dbReference type="SUPFAM" id="SSF52972">
    <property type="entry name" value="ITPase-like"/>
    <property type="match status" value="1"/>
</dbReference>
<evidence type="ECO:0000256" key="3">
    <source>
        <dbReference type="HAMAP-Rule" id="MF_00528"/>
    </source>
</evidence>
<comment type="caution">
    <text evidence="4">The sequence shown here is derived from an EMBL/GenBank/DDBJ whole genome shotgun (WGS) entry which is preliminary data.</text>
</comment>
<comment type="function">
    <text evidence="3">Nucleoside triphosphate pyrophosphatase that hydrolyzes dTTP and UTP. May have a dual role in cell division arrest and in preventing the incorporation of modified nucleotides into cellular nucleic acids.</text>
</comment>
<dbReference type="Gene3D" id="3.90.950.10">
    <property type="match status" value="1"/>
</dbReference>
<reference evidence="5" key="1">
    <citation type="submission" date="2016-01" db="EMBL/GenBank/DDBJ databases">
        <authorList>
            <person name="Mitreva M."/>
            <person name="Pepin K.H."/>
            <person name="Mihindukulasuriya K.A."/>
            <person name="Fulton R."/>
            <person name="Fronick C."/>
            <person name="O'Laughlin M."/>
            <person name="Miner T."/>
            <person name="Herter B."/>
            <person name="Rosa B.A."/>
            <person name="Cordes M."/>
            <person name="Tomlinson C."/>
            <person name="Wollam A."/>
            <person name="Palsikar V.B."/>
            <person name="Mardis E.R."/>
            <person name="Wilson R.K."/>
        </authorList>
    </citation>
    <scope>NUCLEOTIDE SEQUENCE [LARGE SCALE GENOMIC DNA]</scope>
    <source>
        <strain evidence="5">DNF00896</strain>
    </source>
</reference>
<dbReference type="OrthoDB" id="9807767at2"/>
<dbReference type="HAMAP" id="MF_00528">
    <property type="entry name" value="Maf"/>
    <property type="match status" value="1"/>
</dbReference>
<dbReference type="EMBL" id="LSDA01000014">
    <property type="protein sequence ID" value="KXB60433.1"/>
    <property type="molecule type" value="Genomic_DNA"/>
</dbReference>
<dbReference type="InterPro" id="IPR029001">
    <property type="entry name" value="ITPase-like_fam"/>
</dbReference>
<dbReference type="AlphaFoldDB" id="A0A133ZY99"/>
<dbReference type="STRING" id="467210.HMPREF1866_00620"/>
<dbReference type="Pfam" id="PF02545">
    <property type="entry name" value="Maf"/>
    <property type="match status" value="1"/>
</dbReference>
<comment type="catalytic activity">
    <reaction evidence="3">
        <text>UTP + H2O = UMP + diphosphate + H(+)</text>
        <dbReference type="Rhea" id="RHEA:29395"/>
        <dbReference type="ChEBI" id="CHEBI:15377"/>
        <dbReference type="ChEBI" id="CHEBI:15378"/>
        <dbReference type="ChEBI" id="CHEBI:33019"/>
        <dbReference type="ChEBI" id="CHEBI:46398"/>
        <dbReference type="ChEBI" id="CHEBI:57865"/>
        <dbReference type="EC" id="3.6.1.9"/>
    </reaction>
</comment>
<dbReference type="RefSeq" id="WP_060930557.1">
    <property type="nucleotide sequence ID" value="NZ_KQ959776.1"/>
</dbReference>
<evidence type="ECO:0000256" key="1">
    <source>
        <dbReference type="ARBA" id="ARBA00001968"/>
    </source>
</evidence>
<dbReference type="InterPro" id="IPR003697">
    <property type="entry name" value="Maf-like"/>
</dbReference>
<dbReference type="NCBIfam" id="TIGR00172">
    <property type="entry name" value="maf"/>
    <property type="match status" value="1"/>
</dbReference>
<feature type="active site" description="Proton acceptor" evidence="3">
    <location>
        <position position="76"/>
    </location>
</feature>
<protein>
    <recommendedName>
        <fullName evidence="3">dTTP/UTP pyrophosphatase</fullName>
        <shortName evidence="3">dTTPase/UTPase</shortName>
        <ecNumber evidence="3">3.6.1.9</ecNumber>
    </recommendedName>
    <alternativeName>
        <fullName evidence="3">Nucleoside triphosphate pyrophosphatase</fullName>
    </alternativeName>
    <alternativeName>
        <fullName evidence="3">Nucleotide pyrophosphatase</fullName>
        <shortName evidence="3">Nucleotide PPase</shortName>
    </alternativeName>
</protein>
<keyword evidence="3" id="KW-0963">Cytoplasm</keyword>
<accession>A0A133ZY99</accession>
<dbReference type="CDD" id="cd00555">
    <property type="entry name" value="Maf"/>
    <property type="match status" value="1"/>
</dbReference>
<feature type="site" description="Important for substrate specificity" evidence="3">
    <location>
        <position position="77"/>
    </location>
</feature>
<evidence type="ECO:0000313" key="4">
    <source>
        <dbReference type="EMBL" id="KXB60433.1"/>
    </source>
</evidence>
<feature type="site" description="Important for substrate specificity" evidence="3">
    <location>
        <position position="14"/>
    </location>
</feature>
<feature type="site" description="Important for substrate specificity" evidence="3">
    <location>
        <position position="161"/>
    </location>
</feature>
<dbReference type="GO" id="GO:0036221">
    <property type="term" value="F:UTP diphosphatase activity"/>
    <property type="evidence" value="ECO:0007669"/>
    <property type="project" value="RHEA"/>
</dbReference>
<sequence>MNNIKIILASASPRRKELLEQIGVDFEIAVSDKETAIDCSDPVEACRKQAYNKAVDIVEKSKLKYSDKDFVVISADTIVAIDKKILGKPKDKSDARQMLKSLSGRKHRVYTAVCVYNSLKDSYESFVEDTPVEVARLSSEEIEDYLEKKEPYDKAGAYAIQGYFSRYIVGIEGDYYNVMGLPVGRLYREYLKEL</sequence>
<name>A0A133ZY99_9FIRM</name>
<comment type="cofactor">
    <cofactor evidence="1 3">
        <name>a divalent metal cation</name>
        <dbReference type="ChEBI" id="CHEBI:60240"/>
    </cofactor>
</comment>
<dbReference type="Proteomes" id="UP000070394">
    <property type="component" value="Unassembled WGS sequence"/>
</dbReference>
<comment type="similarity">
    <text evidence="3">Belongs to the Maf family. YhdE subfamily.</text>
</comment>
<evidence type="ECO:0000256" key="2">
    <source>
        <dbReference type="ARBA" id="ARBA00022801"/>
    </source>
</evidence>
<evidence type="ECO:0000313" key="5">
    <source>
        <dbReference type="Proteomes" id="UP000070394"/>
    </source>
</evidence>
<keyword evidence="2 3" id="KW-0378">Hydrolase</keyword>
<dbReference type="EC" id="3.6.1.9" evidence="3"/>
<dbReference type="PANTHER" id="PTHR43213:SF5">
    <property type="entry name" value="BIFUNCTIONAL DTTP_UTP PYROPHOSPHATASE_METHYLTRANSFERASE PROTEIN-RELATED"/>
    <property type="match status" value="1"/>
</dbReference>
<dbReference type="GO" id="GO:0009117">
    <property type="term" value="P:nucleotide metabolic process"/>
    <property type="evidence" value="ECO:0007669"/>
    <property type="project" value="UniProtKB-KW"/>
</dbReference>
<organism evidence="4 5">
    <name type="scientific">Lachnoanaerobaculum saburreum</name>
    <dbReference type="NCBI Taxonomy" id="467210"/>
    <lineage>
        <taxon>Bacteria</taxon>
        <taxon>Bacillati</taxon>
        <taxon>Bacillota</taxon>
        <taxon>Clostridia</taxon>
        <taxon>Lachnospirales</taxon>
        <taxon>Lachnospiraceae</taxon>
        <taxon>Lachnoanaerobaculum</taxon>
    </lineage>
</organism>
<dbReference type="PANTHER" id="PTHR43213">
    <property type="entry name" value="BIFUNCTIONAL DTTP/UTP PYROPHOSPHATASE/METHYLTRANSFERASE PROTEIN-RELATED"/>
    <property type="match status" value="1"/>
</dbReference>
<dbReference type="PIRSF" id="PIRSF006305">
    <property type="entry name" value="Maf"/>
    <property type="match status" value="1"/>
</dbReference>